<protein>
    <submittedName>
        <fullName evidence="2">Uncharacterized protein</fullName>
    </submittedName>
</protein>
<feature type="compositionally biased region" description="Low complexity" evidence="1">
    <location>
        <begin position="14"/>
        <end position="26"/>
    </location>
</feature>
<feature type="compositionally biased region" description="Low complexity" evidence="1">
    <location>
        <begin position="224"/>
        <end position="266"/>
    </location>
</feature>
<evidence type="ECO:0000256" key="1">
    <source>
        <dbReference type="SAM" id="MobiDB-lite"/>
    </source>
</evidence>
<reference evidence="2 3" key="1">
    <citation type="journal article" date="2018" name="Evol. Lett.">
        <title>Horizontal gene cluster transfer increased hallucinogenic mushroom diversity.</title>
        <authorList>
            <person name="Reynolds H.T."/>
            <person name="Vijayakumar V."/>
            <person name="Gluck-Thaler E."/>
            <person name="Korotkin H.B."/>
            <person name="Matheny P.B."/>
            <person name="Slot J.C."/>
        </authorList>
    </citation>
    <scope>NUCLEOTIDE SEQUENCE [LARGE SCALE GENOMIC DNA]</scope>
    <source>
        <strain evidence="2 3">SRW20</strain>
    </source>
</reference>
<evidence type="ECO:0000313" key="2">
    <source>
        <dbReference type="EMBL" id="PPQ87143.1"/>
    </source>
</evidence>
<feature type="compositionally biased region" description="Basic residues" evidence="1">
    <location>
        <begin position="1"/>
        <end position="13"/>
    </location>
</feature>
<dbReference type="EMBL" id="NHYE01003934">
    <property type="protein sequence ID" value="PPQ87143.1"/>
    <property type="molecule type" value="Genomic_DNA"/>
</dbReference>
<evidence type="ECO:0000313" key="3">
    <source>
        <dbReference type="Proteomes" id="UP000284706"/>
    </source>
</evidence>
<dbReference type="OrthoDB" id="3066047at2759"/>
<keyword evidence="3" id="KW-1185">Reference proteome</keyword>
<dbReference type="InParanoid" id="A0A409X8M3"/>
<dbReference type="STRING" id="231916.A0A409X8M3"/>
<gene>
    <name evidence="2" type="ORF">CVT26_008731</name>
</gene>
<comment type="caution">
    <text evidence="2">The sequence shown here is derived from an EMBL/GenBank/DDBJ whole genome shotgun (WGS) entry which is preliminary data.</text>
</comment>
<name>A0A409X8M3_9AGAR</name>
<sequence>MSPTNKNKKKKAKSTTTTVQDTFPTTASPLETPTATLNLSVETATAPTTAIAFRDFIELATLSQVKLFLATAYLLPEGQNLTLLWDRAFDEGIEAGKEEYRRRGDNVWERGHDAGYKQGFEEGERSVLNVYQLGQISGIKAEQEQWIKDGHGDHCFKSRPTCNSGIQTKPLASTTAGVGTSDDSPIVYGKDCSVQTEPTSSVISTISKPSHYQDFTIQTASQPFTSSSTQVSSPLTLPPLVSSASSPTTTTTSLPSPTLKPLSKPLNWADDVEATSFPLPPNKPPPRDLSILRSASPKPFASLQRRTKRSKSHFSQPFRHNPRFPAPRRSQLPLSRAHPQPSSALNWEDDPRLLELSRALKALGWVRSDPGPATRTSLFSRG</sequence>
<feature type="region of interest" description="Disordered" evidence="1">
    <location>
        <begin position="224"/>
        <end position="350"/>
    </location>
</feature>
<proteinExistence type="predicted"/>
<feature type="region of interest" description="Disordered" evidence="1">
    <location>
        <begin position="1"/>
        <end position="30"/>
    </location>
</feature>
<dbReference type="Proteomes" id="UP000284706">
    <property type="component" value="Unassembled WGS sequence"/>
</dbReference>
<organism evidence="2 3">
    <name type="scientific">Gymnopilus dilepis</name>
    <dbReference type="NCBI Taxonomy" id="231916"/>
    <lineage>
        <taxon>Eukaryota</taxon>
        <taxon>Fungi</taxon>
        <taxon>Dikarya</taxon>
        <taxon>Basidiomycota</taxon>
        <taxon>Agaricomycotina</taxon>
        <taxon>Agaricomycetes</taxon>
        <taxon>Agaricomycetidae</taxon>
        <taxon>Agaricales</taxon>
        <taxon>Agaricineae</taxon>
        <taxon>Hymenogastraceae</taxon>
        <taxon>Gymnopilus</taxon>
    </lineage>
</organism>
<dbReference type="AlphaFoldDB" id="A0A409X8M3"/>
<accession>A0A409X8M3</accession>